<feature type="chain" id="PRO_5039315360" evidence="2">
    <location>
        <begin position="23"/>
        <end position="149"/>
    </location>
</feature>
<keyword evidence="2" id="KW-0732">Signal</keyword>
<reference evidence="3" key="2">
    <citation type="submission" date="2021-04" db="EMBL/GenBank/DDBJ databases">
        <authorList>
            <person name="Gilroy R."/>
        </authorList>
    </citation>
    <scope>NUCLEOTIDE SEQUENCE</scope>
    <source>
        <strain evidence="3">CHK160-9182</strain>
    </source>
</reference>
<evidence type="ECO:0000256" key="2">
    <source>
        <dbReference type="SAM" id="SignalP"/>
    </source>
</evidence>
<dbReference type="InterPro" id="IPR009468">
    <property type="entry name" value="DUF1090"/>
</dbReference>
<dbReference type="Proteomes" id="UP000823934">
    <property type="component" value="Unassembled WGS sequence"/>
</dbReference>
<feature type="coiled-coil region" evidence="1">
    <location>
        <begin position="84"/>
        <end position="118"/>
    </location>
</feature>
<reference evidence="3" key="1">
    <citation type="journal article" date="2021" name="PeerJ">
        <title>Extensive microbial diversity within the chicken gut microbiome revealed by metagenomics and culture.</title>
        <authorList>
            <person name="Gilroy R."/>
            <person name="Ravi A."/>
            <person name="Getino M."/>
            <person name="Pursley I."/>
            <person name="Horton D.L."/>
            <person name="Alikhan N.F."/>
            <person name="Baker D."/>
            <person name="Gharbi K."/>
            <person name="Hall N."/>
            <person name="Watson M."/>
            <person name="Adriaenssens E.M."/>
            <person name="Foster-Nyarko E."/>
            <person name="Jarju S."/>
            <person name="Secka A."/>
            <person name="Antonio M."/>
            <person name="Oren A."/>
            <person name="Chaudhuri R.R."/>
            <person name="La Ragione R."/>
            <person name="Hildebrand F."/>
            <person name="Pallen M.J."/>
        </authorList>
    </citation>
    <scope>NUCLEOTIDE SEQUENCE</scope>
    <source>
        <strain evidence="3">CHK160-9182</strain>
    </source>
</reference>
<comment type="caution">
    <text evidence="3">The sequence shown here is derived from an EMBL/GenBank/DDBJ whole genome shotgun (WGS) entry which is preliminary data.</text>
</comment>
<evidence type="ECO:0000313" key="4">
    <source>
        <dbReference type="Proteomes" id="UP000823934"/>
    </source>
</evidence>
<sequence length="149" mass="17330">MKYFGSLIALMSLLLAFNISVAAPNQGCQRKLANLEKQMEYAKQYNNTNRIRGLERAIANVKTYCGGGMNIDSTDEKSRNYYEAETKLEKSEEILEKIADAQKDLAKAEYKYEKAKYKGDFEDQLEAEYKMKEARMRIKMYEEFLESIQ</sequence>
<proteinExistence type="predicted"/>
<keyword evidence="1" id="KW-0175">Coiled coil</keyword>
<evidence type="ECO:0000256" key="1">
    <source>
        <dbReference type="SAM" id="Coils"/>
    </source>
</evidence>
<organism evidence="3 4">
    <name type="scientific">Candidatus Ignatzschineria merdigallinarum</name>
    <dbReference type="NCBI Taxonomy" id="2838621"/>
    <lineage>
        <taxon>Bacteria</taxon>
        <taxon>Pseudomonadati</taxon>
        <taxon>Pseudomonadota</taxon>
        <taxon>Gammaproteobacteria</taxon>
        <taxon>Cardiobacteriales</taxon>
        <taxon>Ignatzschineriaceae</taxon>
        <taxon>Ignatzschineria</taxon>
    </lineage>
</organism>
<gene>
    <name evidence="3" type="ORF">H9889_04555</name>
</gene>
<dbReference type="EMBL" id="DXHP01000100">
    <property type="protein sequence ID" value="HIW06579.1"/>
    <property type="molecule type" value="Genomic_DNA"/>
</dbReference>
<protein>
    <submittedName>
        <fullName evidence="3">DUF1090 domain-containing protein</fullName>
    </submittedName>
</protein>
<dbReference type="AlphaFoldDB" id="A0A9D1Q5P1"/>
<dbReference type="Pfam" id="PF06476">
    <property type="entry name" value="DUF1090"/>
    <property type="match status" value="1"/>
</dbReference>
<name>A0A9D1Q5P1_9GAMM</name>
<accession>A0A9D1Q5P1</accession>
<feature type="signal peptide" evidence="2">
    <location>
        <begin position="1"/>
        <end position="22"/>
    </location>
</feature>
<evidence type="ECO:0000313" key="3">
    <source>
        <dbReference type="EMBL" id="HIW06579.1"/>
    </source>
</evidence>